<evidence type="ECO:0000313" key="2">
    <source>
        <dbReference type="EMBL" id="KUE76138.1"/>
    </source>
</evidence>
<gene>
    <name evidence="2" type="ORF">ASJ35_10155</name>
    <name evidence="3" type="ORF">FYJ76_08255</name>
    <name evidence="4" type="ORF">GMD59_00625</name>
    <name evidence="1" type="ORF">TQ39_01930</name>
</gene>
<keyword evidence="5" id="KW-1185">Reference proteome</keyword>
<reference evidence="2 6" key="2">
    <citation type="submission" date="2015-10" db="EMBL/GenBank/DDBJ databases">
        <title>A novel member of the family Ruminococcaceae isolated from human faeces.</title>
        <authorList>
            <person name="Shkoporov A.N."/>
            <person name="Chaplin A.V."/>
            <person name="Motuzova O.V."/>
            <person name="Kafarskaia L.I."/>
            <person name="Efimov B.A."/>
        </authorList>
    </citation>
    <scope>NUCLEOTIDE SEQUENCE [LARGE SCALE GENOMIC DNA]</scope>
    <source>
        <strain evidence="2 6">668</strain>
    </source>
</reference>
<evidence type="ECO:0000313" key="5">
    <source>
        <dbReference type="Proteomes" id="UP000032483"/>
    </source>
</evidence>
<dbReference type="EMBL" id="VUNJ01000007">
    <property type="protein sequence ID" value="MST91929.1"/>
    <property type="molecule type" value="Genomic_DNA"/>
</dbReference>
<dbReference type="PATRIC" id="fig|1550024.3.peg.424"/>
<dbReference type="EMBL" id="JXXK01000001">
    <property type="protein sequence ID" value="KJF41569.1"/>
    <property type="molecule type" value="Genomic_DNA"/>
</dbReference>
<dbReference type="EMBL" id="WMZU01000001">
    <property type="protein sequence ID" value="MTS25792.1"/>
    <property type="molecule type" value="Genomic_DNA"/>
</dbReference>
<dbReference type="InterPro" id="IPR012460">
    <property type="entry name" value="DUF1667"/>
</dbReference>
<dbReference type="SUPFAM" id="SSF160148">
    <property type="entry name" value="CPE0013-like"/>
    <property type="match status" value="1"/>
</dbReference>
<evidence type="ECO:0000313" key="8">
    <source>
        <dbReference type="Proteomes" id="UP000472755"/>
    </source>
</evidence>
<dbReference type="PANTHER" id="PTHR39450:SF1">
    <property type="entry name" value="DUF1667 DOMAIN-CONTAINING PROTEIN"/>
    <property type="match status" value="1"/>
</dbReference>
<evidence type="ECO:0000313" key="3">
    <source>
        <dbReference type="EMBL" id="MST91929.1"/>
    </source>
</evidence>
<sequence length="125" mass="13299">MKREFTCIVCPNGCRLHTEVENGAVTSVTGNRCPKGRDFAEKECTAPTRSLCTTVKTLGGGAPVLPVRTAGELPKERLFEAMAVLNAYTQTVPVYCGDVLIPDLLGTGCAVIATDDWAPEAAELK</sequence>
<evidence type="ECO:0000313" key="6">
    <source>
        <dbReference type="Proteomes" id="UP000053433"/>
    </source>
</evidence>
<reference evidence="1" key="1">
    <citation type="submission" date="2015-02" db="EMBL/GenBank/DDBJ databases">
        <title>A novel member of the family Ruminococcaceae isolated from human feces.</title>
        <authorList>
            <person name="Shkoporov A.N."/>
            <person name="Chaplin A.V."/>
            <person name="Motuzova O.V."/>
            <person name="Kafarskaia L.I."/>
            <person name="Khokhlova E.V."/>
            <person name="Efimov B.A."/>
        </authorList>
    </citation>
    <scope>NUCLEOTIDE SEQUENCE [LARGE SCALE GENOMIC DNA]</scope>
    <source>
        <strain evidence="1">585-1</strain>
    </source>
</reference>
<reference evidence="3 7" key="4">
    <citation type="submission" date="2019-08" db="EMBL/GenBank/DDBJ databases">
        <title>In-depth cultivation of the pig gut microbiome towards novel bacterial diversity and tailored functional studies.</title>
        <authorList>
            <person name="Wylensek D."/>
            <person name="Hitch T.C.A."/>
            <person name="Clavel T."/>
        </authorList>
    </citation>
    <scope>NUCLEOTIDE SEQUENCE [LARGE SCALE GENOMIC DNA]</scope>
    <source>
        <strain evidence="3 7">WCA3-601-WT-6J</strain>
    </source>
</reference>
<dbReference type="InterPro" id="IPR036593">
    <property type="entry name" value="CPE0013-like_sf"/>
</dbReference>
<comment type="caution">
    <text evidence="1">The sequence shown here is derived from an EMBL/GenBank/DDBJ whole genome shotgun (WGS) entry which is preliminary data.</text>
</comment>
<evidence type="ECO:0000313" key="7">
    <source>
        <dbReference type="Proteomes" id="UP000431913"/>
    </source>
</evidence>
<name>A0A0D8J472_9FIRM</name>
<dbReference type="Pfam" id="PF07892">
    <property type="entry name" value="DUF1667"/>
    <property type="match status" value="1"/>
</dbReference>
<protein>
    <submittedName>
        <fullName evidence="3">DUF1667 domain-containing protein</fullName>
    </submittedName>
</protein>
<evidence type="ECO:0000313" key="1">
    <source>
        <dbReference type="EMBL" id="KJF41569.1"/>
    </source>
</evidence>
<organism evidence="1 5">
    <name type="scientific">Ruthenibacterium lactatiformans</name>
    <dbReference type="NCBI Taxonomy" id="1550024"/>
    <lineage>
        <taxon>Bacteria</taxon>
        <taxon>Bacillati</taxon>
        <taxon>Bacillota</taxon>
        <taxon>Clostridia</taxon>
        <taxon>Eubacteriales</taxon>
        <taxon>Oscillospiraceae</taxon>
        <taxon>Ruthenibacterium</taxon>
    </lineage>
</organism>
<dbReference type="SUPFAM" id="SSF53706">
    <property type="entry name" value="Formate dehydrogenase/DMSO reductase, domains 1-3"/>
    <property type="match status" value="1"/>
</dbReference>
<dbReference type="EMBL" id="LMUA01000012">
    <property type="protein sequence ID" value="KUE76138.1"/>
    <property type="molecule type" value="Genomic_DNA"/>
</dbReference>
<dbReference type="RefSeq" id="WP_050004349.1">
    <property type="nucleotide sequence ID" value="NZ_CAOJUJ010000001.1"/>
</dbReference>
<proteinExistence type="predicted"/>
<dbReference type="Proteomes" id="UP000431913">
    <property type="component" value="Unassembled WGS sequence"/>
</dbReference>
<dbReference type="Proteomes" id="UP000053433">
    <property type="component" value="Unassembled WGS sequence"/>
</dbReference>
<accession>A0A0D8J472</accession>
<dbReference type="Gene3D" id="3.10.530.10">
    <property type="entry name" value="CPE0013-like"/>
    <property type="match status" value="1"/>
</dbReference>
<dbReference type="AlphaFoldDB" id="A0A0D8J472"/>
<dbReference type="Proteomes" id="UP000472755">
    <property type="component" value="Unassembled WGS sequence"/>
</dbReference>
<evidence type="ECO:0000313" key="4">
    <source>
        <dbReference type="EMBL" id="MTS25792.1"/>
    </source>
</evidence>
<accession>A0A0W7TQL4</accession>
<reference evidence="4 8" key="3">
    <citation type="journal article" date="2019" name="Nat. Med.">
        <title>A library of human gut bacterial isolates paired with longitudinal multiomics data enables mechanistic microbiome research.</title>
        <authorList>
            <person name="Poyet M."/>
            <person name="Groussin M."/>
            <person name="Gibbons S.M."/>
            <person name="Avila-Pacheco J."/>
            <person name="Jiang X."/>
            <person name="Kearney S.M."/>
            <person name="Perrotta A.R."/>
            <person name="Berdy B."/>
            <person name="Zhao S."/>
            <person name="Lieberman T.D."/>
            <person name="Swanson P.K."/>
            <person name="Smith M."/>
            <person name="Roesemann S."/>
            <person name="Alexander J.E."/>
            <person name="Rich S.A."/>
            <person name="Livny J."/>
            <person name="Vlamakis H."/>
            <person name="Clish C."/>
            <person name="Bullock K."/>
            <person name="Deik A."/>
            <person name="Scott J."/>
            <person name="Pierce K.A."/>
            <person name="Xavier R.J."/>
            <person name="Alm E.J."/>
        </authorList>
    </citation>
    <scope>NUCLEOTIDE SEQUENCE [LARGE SCALE GENOMIC DNA]</scope>
    <source>
        <strain evidence="4 8">BIOML-A4</strain>
    </source>
</reference>
<dbReference type="PANTHER" id="PTHR39450">
    <property type="entry name" value="MOLYBDOPTERIN OXIDOREDUCTASE, 4FE-4S CLUSTER-BINDING SUBUNIT"/>
    <property type="match status" value="1"/>
</dbReference>
<dbReference type="GeneID" id="42855395"/>
<dbReference type="Proteomes" id="UP000032483">
    <property type="component" value="Unassembled WGS sequence"/>
</dbReference>